<evidence type="ECO:0000313" key="1">
    <source>
        <dbReference type="EMBL" id="KAG8638493.1"/>
    </source>
</evidence>
<accession>A0ACB7GG60</accession>
<dbReference type="Proteomes" id="UP000091857">
    <property type="component" value="Chromosome 14"/>
</dbReference>
<comment type="caution">
    <text evidence="1">The sequence shown here is derived from an EMBL/GenBank/DDBJ whole genome shotgun (WGS) entry which is preliminary data.</text>
</comment>
<dbReference type="EMBL" id="CM004400">
    <property type="protein sequence ID" value="KAG8638493.1"/>
    <property type="molecule type" value="Genomic_DNA"/>
</dbReference>
<organism evidence="1 2">
    <name type="scientific">Manihot esculenta</name>
    <name type="common">Cassava</name>
    <name type="synonym">Jatropha manihot</name>
    <dbReference type="NCBI Taxonomy" id="3983"/>
    <lineage>
        <taxon>Eukaryota</taxon>
        <taxon>Viridiplantae</taxon>
        <taxon>Streptophyta</taxon>
        <taxon>Embryophyta</taxon>
        <taxon>Tracheophyta</taxon>
        <taxon>Spermatophyta</taxon>
        <taxon>Magnoliopsida</taxon>
        <taxon>eudicotyledons</taxon>
        <taxon>Gunneridae</taxon>
        <taxon>Pentapetalae</taxon>
        <taxon>rosids</taxon>
        <taxon>fabids</taxon>
        <taxon>Malpighiales</taxon>
        <taxon>Euphorbiaceae</taxon>
        <taxon>Crotonoideae</taxon>
        <taxon>Manihoteae</taxon>
        <taxon>Manihot</taxon>
    </lineage>
</organism>
<reference evidence="2" key="1">
    <citation type="journal article" date="2016" name="Nat. Biotechnol.">
        <title>Sequencing wild and cultivated cassava and related species reveals extensive interspecific hybridization and genetic diversity.</title>
        <authorList>
            <person name="Bredeson J.V."/>
            <person name="Lyons J.B."/>
            <person name="Prochnik S.E."/>
            <person name="Wu G.A."/>
            <person name="Ha C.M."/>
            <person name="Edsinger-Gonzales E."/>
            <person name="Grimwood J."/>
            <person name="Schmutz J."/>
            <person name="Rabbi I.Y."/>
            <person name="Egesi C."/>
            <person name="Nauluvula P."/>
            <person name="Lebot V."/>
            <person name="Ndunguru J."/>
            <person name="Mkamilo G."/>
            <person name="Bart R.S."/>
            <person name="Setter T.L."/>
            <person name="Gleadow R.M."/>
            <person name="Kulakow P."/>
            <person name="Ferguson M.E."/>
            <person name="Rounsley S."/>
            <person name="Rokhsar D.S."/>
        </authorList>
    </citation>
    <scope>NUCLEOTIDE SEQUENCE [LARGE SCALE GENOMIC DNA]</scope>
    <source>
        <strain evidence="2">cv. AM560-2</strain>
    </source>
</reference>
<name>A0ACB7GG60_MANES</name>
<gene>
    <name evidence="1" type="ORF">MANES_14G034900v8</name>
</gene>
<proteinExistence type="predicted"/>
<sequence>MASLFPLSSLSAKLASKFSSSQRDMAGFPSTSFVKFFIILLAISFHIKTLSAARALSHPKTNTEFIKTSCSTTTYPRLCYSSLSVEASKIQSSPKLLATAALNVTLAHARSTSTSMKKLSHTHGMKPTEVAAMQDCVEELSDTVDELRKSIDEMGKAKGSDTQLMINDIQTWVSAALTDETTCTDGFAENSMDGNVKSEVRKNILNIAHLTSNALSLINNYASLHG</sequence>
<keyword evidence="2" id="KW-1185">Reference proteome</keyword>
<protein>
    <submittedName>
        <fullName evidence="1">Uncharacterized protein</fullName>
    </submittedName>
</protein>
<evidence type="ECO:0000313" key="2">
    <source>
        <dbReference type="Proteomes" id="UP000091857"/>
    </source>
</evidence>